<evidence type="ECO:0000256" key="19">
    <source>
        <dbReference type="SAM" id="Phobius"/>
    </source>
</evidence>
<dbReference type="WBParaSite" id="Pan_g17448.t1">
    <property type="protein sequence ID" value="Pan_g17448.t1"/>
    <property type="gene ID" value="Pan_g17448"/>
</dbReference>
<feature type="transmembrane region" description="Helical" evidence="19">
    <location>
        <begin position="20"/>
        <end position="39"/>
    </location>
</feature>
<comment type="function">
    <text evidence="17">UDP-N-acetylglucosamine--dolichyl-phosphate N-acetylglucosaminephosphotransferase that operates in the biosynthetic pathway of dolichol-linked oligosaccharides, the glycan precursors employed in protein asparagine (N)-glycosylation. The assembly of dolichol-linked oligosaccharides begins on the cytosolic side of the endoplasmic reticulum membrane and finishes in its lumen. The sequential addition of sugars to dolichol pyrophosphate produces dolichol-linked oligosaccharides containing fourteen sugars, including two GlcNAcs, nine mannoses and three glucoses. Once assembled, the oligosaccharide is transferred from the lipid to nascent proteins by oligosaccharyltransferases. Catalyzes the initial step of dolichol-linked oligosaccharide biosynthesis, transfering GlcNAc-1-P from cytosolic UDP-GlcNAc onto the carrier lipid dolichyl phosphate (P-dolichol), yielding GlcNAc-P-P-dolichol embedded in the cytoplasmic leaflet of the endoplasmic reticulum membrane.</text>
</comment>
<evidence type="ECO:0000256" key="9">
    <source>
        <dbReference type="ARBA" id="ARBA00022692"/>
    </source>
</evidence>
<evidence type="ECO:0000313" key="21">
    <source>
        <dbReference type="WBParaSite" id="Pan_g17448.t1"/>
    </source>
</evidence>
<comment type="cofactor">
    <cofactor evidence="1">
        <name>Mg(2+)</name>
        <dbReference type="ChEBI" id="CHEBI:18420"/>
    </cofactor>
</comment>
<evidence type="ECO:0000256" key="18">
    <source>
        <dbReference type="ARBA" id="ARBA00045078"/>
    </source>
</evidence>
<accession>A0A7E4ZU20</accession>
<proteinExistence type="inferred from homology"/>
<reference evidence="20" key="1">
    <citation type="journal article" date="2013" name="Genetics">
        <title>The draft genome and transcriptome of Panagrellus redivivus are shaped by the harsh demands of a free-living lifestyle.</title>
        <authorList>
            <person name="Srinivasan J."/>
            <person name="Dillman A.R."/>
            <person name="Macchietto M.G."/>
            <person name="Heikkinen L."/>
            <person name="Lakso M."/>
            <person name="Fracchia K.M."/>
            <person name="Antoshechkin I."/>
            <person name="Mortazavi A."/>
            <person name="Wong G."/>
            <person name="Sternberg P.W."/>
        </authorList>
    </citation>
    <scope>NUCLEOTIDE SEQUENCE [LARGE SCALE GENOMIC DNA]</scope>
    <source>
        <strain evidence="20">MT8872</strain>
    </source>
</reference>
<dbReference type="GO" id="GO:0003975">
    <property type="term" value="F:UDP-N-acetylglucosamine-dolichyl-phosphate N-acetylglucosaminephosphotransferase activity"/>
    <property type="evidence" value="ECO:0007669"/>
    <property type="project" value="UniProtKB-EC"/>
</dbReference>
<evidence type="ECO:0000256" key="5">
    <source>
        <dbReference type="ARBA" id="ARBA00013225"/>
    </source>
</evidence>
<evidence type="ECO:0000256" key="15">
    <source>
        <dbReference type="ARBA" id="ARBA00029567"/>
    </source>
</evidence>
<dbReference type="PANTHER" id="PTHR10571">
    <property type="entry name" value="UDP-N-ACETYLGLUCOSAMINE--DOLICHYL-PHOSPHATE N-ACETYLGLUCOSAMINEPHOSPHOTRANSFERASE"/>
    <property type="match status" value="1"/>
</dbReference>
<evidence type="ECO:0000256" key="1">
    <source>
        <dbReference type="ARBA" id="ARBA00001946"/>
    </source>
</evidence>
<evidence type="ECO:0000256" key="14">
    <source>
        <dbReference type="ARBA" id="ARBA00023136"/>
    </source>
</evidence>
<keyword evidence="11" id="KW-0256">Endoplasmic reticulum</keyword>
<keyword evidence="14 19" id="KW-0472">Membrane</keyword>
<keyword evidence="10" id="KW-0479">Metal-binding</keyword>
<evidence type="ECO:0000256" key="7">
    <source>
        <dbReference type="ARBA" id="ARBA00022676"/>
    </source>
</evidence>
<evidence type="ECO:0000256" key="4">
    <source>
        <dbReference type="ARBA" id="ARBA00009317"/>
    </source>
</evidence>
<dbReference type="PANTHER" id="PTHR10571:SF0">
    <property type="entry name" value="UDP-N-ACETYLGLUCOSAMINE--DOLICHYL-PHOSPHATE N-ACETYLGLUCOSAMINEPHOSPHOTRANSFERASE"/>
    <property type="match status" value="1"/>
</dbReference>
<keyword evidence="12" id="KW-0460">Magnesium</keyword>
<dbReference type="AlphaFoldDB" id="A0A7E4ZU20"/>
<feature type="transmembrane region" description="Helical" evidence="19">
    <location>
        <begin position="265"/>
        <end position="281"/>
    </location>
</feature>
<evidence type="ECO:0000256" key="16">
    <source>
        <dbReference type="ARBA" id="ARBA00033238"/>
    </source>
</evidence>
<dbReference type="UniPathway" id="UPA00378"/>
<dbReference type="CDD" id="cd06855">
    <property type="entry name" value="GT_GPT_euk"/>
    <property type="match status" value="1"/>
</dbReference>
<dbReference type="GO" id="GO:0016757">
    <property type="term" value="F:glycosyltransferase activity"/>
    <property type="evidence" value="ECO:0007669"/>
    <property type="project" value="UniProtKB-KW"/>
</dbReference>
<name>A0A7E4ZU20_PANRE</name>
<evidence type="ECO:0000313" key="20">
    <source>
        <dbReference type="Proteomes" id="UP000492821"/>
    </source>
</evidence>
<comment type="subcellular location">
    <subcellularLocation>
        <location evidence="2">Endoplasmic reticulum membrane</location>
        <topology evidence="2">Multi-pass membrane protein</topology>
    </subcellularLocation>
</comment>
<dbReference type="GO" id="GO:0006488">
    <property type="term" value="P:dolichol-linked oligosaccharide biosynthetic process"/>
    <property type="evidence" value="ECO:0007669"/>
    <property type="project" value="InterPro"/>
</dbReference>
<evidence type="ECO:0000256" key="8">
    <source>
        <dbReference type="ARBA" id="ARBA00022679"/>
    </source>
</evidence>
<feature type="transmembrane region" description="Helical" evidence="19">
    <location>
        <begin position="395"/>
        <end position="414"/>
    </location>
</feature>
<keyword evidence="13 19" id="KW-1133">Transmembrane helix</keyword>
<feature type="transmembrane region" description="Helical" evidence="19">
    <location>
        <begin position="231"/>
        <end position="253"/>
    </location>
</feature>
<feature type="transmembrane region" description="Helical" evidence="19">
    <location>
        <begin position="287"/>
        <end position="309"/>
    </location>
</feature>
<protein>
    <recommendedName>
        <fullName evidence="6">UDP-N-acetylglucosamine--dolichyl-phosphate N-acetylglucosaminephosphotransferase</fullName>
        <ecNumber evidence="5">2.7.8.15</ecNumber>
    </recommendedName>
    <alternativeName>
        <fullName evidence="15">GlcNAc-1-P transferase</fullName>
    </alternativeName>
    <alternativeName>
        <fullName evidence="16">N-acetylglucosamine-1-phosphate transferase</fullName>
    </alternativeName>
</protein>
<evidence type="ECO:0000256" key="12">
    <source>
        <dbReference type="ARBA" id="ARBA00022842"/>
    </source>
</evidence>
<evidence type="ECO:0000256" key="3">
    <source>
        <dbReference type="ARBA" id="ARBA00004922"/>
    </source>
</evidence>
<keyword evidence="7" id="KW-0328">Glycosyltransferase</keyword>
<feature type="transmembrane region" description="Helical" evidence="19">
    <location>
        <begin position="103"/>
        <end position="122"/>
    </location>
</feature>
<evidence type="ECO:0000256" key="10">
    <source>
        <dbReference type="ARBA" id="ARBA00022723"/>
    </source>
</evidence>
<evidence type="ECO:0000256" key="2">
    <source>
        <dbReference type="ARBA" id="ARBA00004477"/>
    </source>
</evidence>
<evidence type="ECO:0000256" key="6">
    <source>
        <dbReference type="ARBA" id="ARBA00017659"/>
    </source>
</evidence>
<dbReference type="InterPro" id="IPR033895">
    <property type="entry name" value="GPT"/>
</dbReference>
<dbReference type="Pfam" id="PF00953">
    <property type="entry name" value="Glycos_transf_4"/>
    <property type="match status" value="1"/>
</dbReference>
<feature type="transmembrane region" description="Helical" evidence="19">
    <location>
        <begin position="134"/>
        <end position="151"/>
    </location>
</feature>
<evidence type="ECO:0000256" key="17">
    <source>
        <dbReference type="ARBA" id="ARBA00044717"/>
    </source>
</evidence>
<sequence length="423" mass="47644">MDQPLNSEANSSNEEYIVETVVVNVFLSLIAGYLAHYLMKEYIPIFKQRGLFGKDMCKLNSGDIPEPMGVIAAAVYLIFVFLFISVPFIVWVQDSSGFPYVRLLSLLGGVISICAAILLGFVDDILDLRWRHKLLFPTLSSVPLLIVYKLSGHSTAMLLPKFIQPFIGTTYLDIGPLFYIYMGMLVIFCTNAINIIAGINGVEAGQGIVLGASIAIFNVIQIARLDVEEGWYHSLSLCLLLPFIATSVALYSLNRYPAKVFVGDTYCYWAGMLLAVVGILGHFSKTLLIFCVPQVFNFLYSIPQLFHFVPCPRHRLPRFDRDGDKKLHISVAEFEPEKISKLATIMVVTLRMTKLLKYEEFQKDGARWARINNLTILNLILKFTGPLYEYQLNNVFLGLQIACSALAFVGRFYFASFLYDEVH</sequence>
<comment type="catalytic activity">
    <reaction evidence="18">
        <text>a di-trans,poly-cis-dolichyl phosphate + UDP-N-acetyl-alpha-D-glucosamine = an N-acetyl-alpha-D-glucosaminyl-diphospho-di-trans,poly-cis-dolichol + UMP</text>
        <dbReference type="Rhea" id="RHEA:13289"/>
        <dbReference type="Rhea" id="RHEA-COMP:19498"/>
        <dbReference type="Rhea" id="RHEA-COMP:19507"/>
        <dbReference type="ChEBI" id="CHEBI:57683"/>
        <dbReference type="ChEBI" id="CHEBI:57705"/>
        <dbReference type="ChEBI" id="CHEBI:57865"/>
        <dbReference type="ChEBI" id="CHEBI:58427"/>
        <dbReference type="EC" id="2.7.8.15"/>
    </reaction>
    <physiologicalReaction direction="left-to-right" evidence="18">
        <dbReference type="Rhea" id="RHEA:13290"/>
    </physiologicalReaction>
</comment>
<organism evidence="20 21">
    <name type="scientific">Panagrellus redivivus</name>
    <name type="common">Microworm</name>
    <dbReference type="NCBI Taxonomy" id="6233"/>
    <lineage>
        <taxon>Eukaryota</taxon>
        <taxon>Metazoa</taxon>
        <taxon>Ecdysozoa</taxon>
        <taxon>Nematoda</taxon>
        <taxon>Chromadorea</taxon>
        <taxon>Rhabditida</taxon>
        <taxon>Tylenchina</taxon>
        <taxon>Panagrolaimomorpha</taxon>
        <taxon>Panagrolaimoidea</taxon>
        <taxon>Panagrolaimidae</taxon>
        <taxon>Panagrellus</taxon>
    </lineage>
</organism>
<dbReference type="GO" id="GO:0046872">
    <property type="term" value="F:metal ion binding"/>
    <property type="evidence" value="ECO:0007669"/>
    <property type="project" value="UniProtKB-KW"/>
</dbReference>
<dbReference type="GO" id="GO:0005789">
    <property type="term" value="C:endoplasmic reticulum membrane"/>
    <property type="evidence" value="ECO:0007669"/>
    <property type="project" value="UniProtKB-SubCell"/>
</dbReference>
<keyword evidence="9 19" id="KW-0812">Transmembrane</keyword>
<evidence type="ECO:0000256" key="13">
    <source>
        <dbReference type="ARBA" id="ARBA00022989"/>
    </source>
</evidence>
<reference evidence="21" key="2">
    <citation type="submission" date="2020-10" db="UniProtKB">
        <authorList>
            <consortium name="WormBaseParasite"/>
        </authorList>
    </citation>
    <scope>IDENTIFICATION</scope>
</reference>
<comment type="similarity">
    <text evidence="4">Belongs to the glycosyltransferase 4 family.</text>
</comment>
<dbReference type="EC" id="2.7.8.15" evidence="5"/>
<evidence type="ECO:0000256" key="11">
    <source>
        <dbReference type="ARBA" id="ARBA00022824"/>
    </source>
</evidence>
<keyword evidence="20" id="KW-1185">Reference proteome</keyword>
<dbReference type="Proteomes" id="UP000492821">
    <property type="component" value="Unassembled WGS sequence"/>
</dbReference>
<feature type="transmembrane region" description="Helical" evidence="19">
    <location>
        <begin position="68"/>
        <end position="91"/>
    </location>
</feature>
<keyword evidence="8" id="KW-0808">Transferase</keyword>
<comment type="pathway">
    <text evidence="3">Protein modification; protein glycosylation.</text>
</comment>
<dbReference type="InterPro" id="IPR000715">
    <property type="entry name" value="Glycosyl_transferase_4"/>
</dbReference>